<dbReference type="PANTHER" id="PTHR12147:SF26">
    <property type="entry name" value="PEPTIDASE M28 DOMAIN-CONTAINING PROTEIN"/>
    <property type="match status" value="1"/>
</dbReference>
<comment type="caution">
    <text evidence="2">The sequence shown here is derived from an EMBL/GenBank/DDBJ whole genome shotgun (WGS) entry which is preliminary data.</text>
</comment>
<evidence type="ECO:0000313" key="2">
    <source>
        <dbReference type="EMBL" id="NMM62561.1"/>
    </source>
</evidence>
<name>A0A7Y0EFK5_9CLOT</name>
<keyword evidence="3" id="KW-1185">Reference proteome</keyword>
<evidence type="ECO:0000313" key="3">
    <source>
        <dbReference type="Proteomes" id="UP000537131"/>
    </source>
</evidence>
<dbReference type="GO" id="GO:0008235">
    <property type="term" value="F:metalloexopeptidase activity"/>
    <property type="evidence" value="ECO:0007669"/>
    <property type="project" value="InterPro"/>
</dbReference>
<proteinExistence type="predicted"/>
<dbReference type="Pfam" id="PF04389">
    <property type="entry name" value="Peptidase_M28"/>
    <property type="match status" value="1"/>
</dbReference>
<dbReference type="Proteomes" id="UP000537131">
    <property type="component" value="Unassembled WGS sequence"/>
</dbReference>
<protein>
    <submittedName>
        <fullName evidence="2">DUF4910 domain-containing protein</fullName>
    </submittedName>
</protein>
<dbReference type="InterPro" id="IPR045175">
    <property type="entry name" value="M28_fam"/>
</dbReference>
<dbReference type="EMBL" id="JABBNI010000014">
    <property type="protein sequence ID" value="NMM62561.1"/>
    <property type="molecule type" value="Genomic_DNA"/>
</dbReference>
<dbReference type="GO" id="GO:0006508">
    <property type="term" value="P:proteolysis"/>
    <property type="evidence" value="ECO:0007669"/>
    <property type="project" value="InterPro"/>
</dbReference>
<dbReference type="SUPFAM" id="SSF53187">
    <property type="entry name" value="Zn-dependent exopeptidases"/>
    <property type="match status" value="1"/>
</dbReference>
<sequence>MYNKMIKRTFNRKTYIILIVISLLIFSQVCEGCSFFNNKEKLTASNSKKITLSDEKTMMDTINSICTVSRAIGSSGEKKTCEVLKKQIQSYGYETQVQMVPYEYREQDQEKTGESQNLIAIKKGTSKHSKGTIIVSAHYDCEENSIGANDNASGVAVVMEVARLLNKSSNDYEVRFILFGGEELASTGSRYYISQLSDNDRKNIKANINIDSIAQKDHVNPCIFTVSGKGNFATTLLKNNSKNKDIILKKMNRERSDYVVFDKCGIPSLCIGQSYDENLNINGPQDKISIIDKTKLKLVADMIITAMSK</sequence>
<reference evidence="2 3" key="2">
    <citation type="submission" date="2020-06" db="EMBL/GenBank/DDBJ databases">
        <title>Complete Genome Sequence of Clostridium muelleri sp. nov. P21T, an Acid-Alcohol Producing Acetogen Isolated from Old Hay.</title>
        <authorList>
            <person name="Duncan K.E."/>
            <person name="Tanner R.S."/>
        </authorList>
    </citation>
    <scope>NUCLEOTIDE SEQUENCE [LARGE SCALE GENOMIC DNA]</scope>
    <source>
        <strain evidence="2 3">P21</strain>
    </source>
</reference>
<accession>A0A7Y0EFK5</accession>
<dbReference type="InterPro" id="IPR007484">
    <property type="entry name" value="Peptidase_M28"/>
</dbReference>
<gene>
    <name evidence="2" type="ORF">HBE96_07620</name>
</gene>
<dbReference type="Gene3D" id="3.40.630.10">
    <property type="entry name" value="Zn peptidases"/>
    <property type="match status" value="1"/>
</dbReference>
<dbReference type="PANTHER" id="PTHR12147">
    <property type="entry name" value="METALLOPEPTIDASE M28 FAMILY MEMBER"/>
    <property type="match status" value="1"/>
</dbReference>
<dbReference type="RefSeq" id="WP_169297166.1">
    <property type="nucleotide sequence ID" value="NZ_JABBNI010000014.1"/>
</dbReference>
<dbReference type="AlphaFoldDB" id="A0A7Y0EFK5"/>
<organism evidence="2 3">
    <name type="scientific">Clostridium muellerianum</name>
    <dbReference type="NCBI Taxonomy" id="2716538"/>
    <lineage>
        <taxon>Bacteria</taxon>
        <taxon>Bacillati</taxon>
        <taxon>Bacillota</taxon>
        <taxon>Clostridia</taxon>
        <taxon>Eubacteriales</taxon>
        <taxon>Clostridiaceae</taxon>
        <taxon>Clostridium</taxon>
    </lineage>
</organism>
<evidence type="ECO:0000259" key="1">
    <source>
        <dbReference type="Pfam" id="PF04389"/>
    </source>
</evidence>
<reference evidence="2 3" key="1">
    <citation type="submission" date="2020-04" db="EMBL/GenBank/DDBJ databases">
        <authorList>
            <person name="Doyle D.A."/>
        </authorList>
    </citation>
    <scope>NUCLEOTIDE SEQUENCE [LARGE SCALE GENOMIC DNA]</scope>
    <source>
        <strain evidence="2 3">P21</strain>
    </source>
</reference>
<feature type="domain" description="Peptidase M28" evidence="1">
    <location>
        <begin position="117"/>
        <end position="306"/>
    </location>
</feature>